<evidence type="ECO:0000313" key="12">
    <source>
        <dbReference type="Proteomes" id="UP001056756"/>
    </source>
</evidence>
<keyword evidence="4 9" id="KW-0067">ATP-binding</keyword>
<gene>
    <name evidence="11" type="ORF">NAG76_14710</name>
</gene>
<evidence type="ECO:0000256" key="6">
    <source>
        <dbReference type="ARBA" id="ARBA00034617"/>
    </source>
</evidence>
<dbReference type="InterPro" id="IPR027417">
    <property type="entry name" value="P-loop_NTPase"/>
</dbReference>
<dbReference type="InterPro" id="IPR014016">
    <property type="entry name" value="UvrD-like_ATP-bd"/>
</dbReference>
<dbReference type="GO" id="GO:0000725">
    <property type="term" value="P:recombinational repair"/>
    <property type="evidence" value="ECO:0007669"/>
    <property type="project" value="TreeGrafter"/>
</dbReference>
<name>A0A9J6ZAW3_9BACL</name>
<keyword evidence="2 9" id="KW-0378">Hydrolase</keyword>
<dbReference type="GO" id="GO:0003677">
    <property type="term" value="F:DNA binding"/>
    <property type="evidence" value="ECO:0007669"/>
    <property type="project" value="InterPro"/>
</dbReference>
<keyword evidence="3 9" id="KW-0347">Helicase</keyword>
<dbReference type="GO" id="GO:0005524">
    <property type="term" value="F:ATP binding"/>
    <property type="evidence" value="ECO:0007669"/>
    <property type="project" value="UniProtKB-UniRule"/>
</dbReference>
<evidence type="ECO:0000256" key="8">
    <source>
        <dbReference type="ARBA" id="ARBA00048988"/>
    </source>
</evidence>
<dbReference type="EMBL" id="CP097899">
    <property type="protein sequence ID" value="URN93088.1"/>
    <property type="molecule type" value="Genomic_DNA"/>
</dbReference>
<evidence type="ECO:0000256" key="9">
    <source>
        <dbReference type="PROSITE-ProRule" id="PRU00560"/>
    </source>
</evidence>
<dbReference type="KEGG" id="plig:NAG76_14710"/>
<comment type="catalytic activity">
    <reaction evidence="8">
        <text>ATP + H2O = ADP + phosphate + H(+)</text>
        <dbReference type="Rhea" id="RHEA:13065"/>
        <dbReference type="ChEBI" id="CHEBI:15377"/>
        <dbReference type="ChEBI" id="CHEBI:15378"/>
        <dbReference type="ChEBI" id="CHEBI:30616"/>
        <dbReference type="ChEBI" id="CHEBI:43474"/>
        <dbReference type="ChEBI" id="CHEBI:456216"/>
        <dbReference type="EC" id="5.6.2.4"/>
    </reaction>
</comment>
<dbReference type="PROSITE" id="PS51198">
    <property type="entry name" value="UVRD_HELICASE_ATP_BIND"/>
    <property type="match status" value="1"/>
</dbReference>
<sequence length="508" mass="58812">MIDQEARDGILTDNGNIMVSASAGSGKTTIMVKKMAIEIDKIADHRTIAAVTFTVKATQEIKKKASGQVNKPFVVMTNDSFIEHEIIRPFIKDAIGNDYDSNYTIEYGNDYKFQDYDSGLEQLRINKILGSFRDIKKNFNFKLALNVLGSSVAAQEYIKSKYAIVFIDEYQDSDEDMHRFFMFLKNKLNIKLFIVGDSKQAIYLWRGAKENIFQLLVNENFIVYELVKNFRCHKEIENFANIFHNPNYYYKANDDVKNVIIKEYSSNNRSGFSGFVDEFEDLVDQEKLDLKKEITIIANINNDAQRIAELLMEAGYDFVFIPKTPIEDGLPNGNLLWELALFTKNPIYSIYDFIEKTGIDERSQTRIEVYQIIRGLKNNGKLSPEMVSSILSNLASFLGITINIDESEKFYKSISEGKYEMAFQINEKKHKVMTVFASKGLEFDQVISFSKYYKIHENENLQNHYVCITRAKEKFIMFNDNTNYFNYLQEVAIQANILDIKKLVEYKL</sequence>
<protein>
    <recommendedName>
        <fullName evidence="7">DNA 3'-5' helicase</fullName>
        <ecNumber evidence="7">5.6.2.4</ecNumber>
    </recommendedName>
</protein>
<dbReference type="GO" id="GO:0043138">
    <property type="term" value="F:3'-5' DNA helicase activity"/>
    <property type="evidence" value="ECO:0007669"/>
    <property type="project" value="UniProtKB-EC"/>
</dbReference>
<comment type="catalytic activity">
    <reaction evidence="6">
        <text>Couples ATP hydrolysis with the unwinding of duplex DNA by translocating in the 3'-5' direction.</text>
        <dbReference type="EC" id="5.6.2.4"/>
    </reaction>
</comment>
<dbReference type="GO" id="GO:0016787">
    <property type="term" value="F:hydrolase activity"/>
    <property type="evidence" value="ECO:0007669"/>
    <property type="project" value="UniProtKB-UniRule"/>
</dbReference>
<dbReference type="Pfam" id="PF13361">
    <property type="entry name" value="UvrD_C"/>
    <property type="match status" value="1"/>
</dbReference>
<organism evidence="11 12">
    <name type="scientific">Candidatus Pristimantibacillus lignocellulolyticus</name>
    <dbReference type="NCBI Taxonomy" id="2994561"/>
    <lineage>
        <taxon>Bacteria</taxon>
        <taxon>Bacillati</taxon>
        <taxon>Bacillota</taxon>
        <taxon>Bacilli</taxon>
        <taxon>Bacillales</taxon>
        <taxon>Paenibacillaceae</taxon>
        <taxon>Candidatus Pristimantibacillus</taxon>
    </lineage>
</organism>
<dbReference type="SUPFAM" id="SSF52540">
    <property type="entry name" value="P-loop containing nucleoside triphosphate hydrolases"/>
    <property type="match status" value="1"/>
</dbReference>
<reference evidence="11" key="1">
    <citation type="submission" date="2022-05" db="EMBL/GenBank/DDBJ databases">
        <title>Novel bacterial taxa in a minimal lignocellulolytic consortium and its capacity to transform plastics disclosed by genome-resolved metagenomics.</title>
        <authorList>
            <person name="Rodriguez C.A.D."/>
            <person name="Diaz-Garcia L."/>
            <person name="Herrera K."/>
            <person name="Tarazona N.A."/>
            <person name="Sproer C."/>
            <person name="Overmann J."/>
            <person name="Jimenez D.J."/>
        </authorList>
    </citation>
    <scope>NUCLEOTIDE SEQUENCE</scope>
    <source>
        <strain evidence="11">MAG5</strain>
    </source>
</reference>
<evidence type="ECO:0000259" key="10">
    <source>
        <dbReference type="PROSITE" id="PS51198"/>
    </source>
</evidence>
<evidence type="ECO:0000256" key="2">
    <source>
        <dbReference type="ARBA" id="ARBA00022801"/>
    </source>
</evidence>
<feature type="binding site" evidence="9">
    <location>
        <begin position="21"/>
        <end position="28"/>
    </location>
    <ligand>
        <name>ATP</name>
        <dbReference type="ChEBI" id="CHEBI:30616"/>
    </ligand>
</feature>
<accession>A0A9J6ZAW3</accession>
<evidence type="ECO:0000256" key="1">
    <source>
        <dbReference type="ARBA" id="ARBA00022741"/>
    </source>
</evidence>
<dbReference type="Gene3D" id="3.40.50.300">
    <property type="entry name" value="P-loop containing nucleotide triphosphate hydrolases"/>
    <property type="match status" value="2"/>
</dbReference>
<dbReference type="Pfam" id="PF13245">
    <property type="entry name" value="AAA_19"/>
    <property type="match status" value="1"/>
</dbReference>
<dbReference type="PANTHER" id="PTHR11070:SF2">
    <property type="entry name" value="ATP-DEPENDENT DNA HELICASE SRS2"/>
    <property type="match status" value="1"/>
</dbReference>
<evidence type="ECO:0000256" key="3">
    <source>
        <dbReference type="ARBA" id="ARBA00022806"/>
    </source>
</evidence>
<evidence type="ECO:0000256" key="5">
    <source>
        <dbReference type="ARBA" id="ARBA00023235"/>
    </source>
</evidence>
<dbReference type="InterPro" id="IPR014017">
    <property type="entry name" value="DNA_helicase_UvrD-like_C"/>
</dbReference>
<keyword evidence="5" id="KW-0413">Isomerase</keyword>
<dbReference type="InterPro" id="IPR000212">
    <property type="entry name" value="DNA_helicase_UvrD/REP"/>
</dbReference>
<evidence type="ECO:0000256" key="4">
    <source>
        <dbReference type="ARBA" id="ARBA00022840"/>
    </source>
</evidence>
<dbReference type="AlphaFoldDB" id="A0A9J6ZAW3"/>
<keyword evidence="1 9" id="KW-0547">Nucleotide-binding</keyword>
<dbReference type="GO" id="GO:0005829">
    <property type="term" value="C:cytosol"/>
    <property type="evidence" value="ECO:0007669"/>
    <property type="project" value="TreeGrafter"/>
</dbReference>
<feature type="domain" description="UvrD-like helicase ATP-binding" evidence="10">
    <location>
        <begin position="1"/>
        <end position="233"/>
    </location>
</feature>
<proteinExistence type="predicted"/>
<dbReference type="EC" id="5.6.2.4" evidence="7"/>
<dbReference type="Proteomes" id="UP001056756">
    <property type="component" value="Chromosome"/>
</dbReference>
<dbReference type="PANTHER" id="PTHR11070">
    <property type="entry name" value="UVRD / RECB / PCRA DNA HELICASE FAMILY MEMBER"/>
    <property type="match status" value="1"/>
</dbReference>
<evidence type="ECO:0000256" key="7">
    <source>
        <dbReference type="ARBA" id="ARBA00034808"/>
    </source>
</evidence>
<evidence type="ECO:0000313" key="11">
    <source>
        <dbReference type="EMBL" id="URN93088.1"/>
    </source>
</evidence>